<reference evidence="3 4" key="1">
    <citation type="submission" date="2018-12" db="EMBL/GenBank/DDBJ databases">
        <title>The whole draft genome of Aquabacterium sp. SJQ9.</title>
        <authorList>
            <person name="Sun L."/>
            <person name="Gao X."/>
            <person name="Chen W."/>
            <person name="Huang K."/>
        </authorList>
    </citation>
    <scope>NUCLEOTIDE SEQUENCE [LARGE SCALE GENOMIC DNA]</scope>
    <source>
        <strain evidence="3 4">SJQ9</strain>
    </source>
</reference>
<keyword evidence="1" id="KW-1133">Transmembrane helix</keyword>
<evidence type="ECO:0000313" key="4">
    <source>
        <dbReference type="Proteomes" id="UP000269265"/>
    </source>
</evidence>
<name>A0A426V5W6_9BURK</name>
<keyword evidence="1" id="KW-0472">Membrane</keyword>
<dbReference type="Proteomes" id="UP000269265">
    <property type="component" value="Unassembled WGS sequence"/>
</dbReference>
<keyword evidence="1" id="KW-0812">Transmembrane</keyword>
<evidence type="ECO:0000256" key="1">
    <source>
        <dbReference type="SAM" id="Phobius"/>
    </source>
</evidence>
<keyword evidence="4" id="KW-1185">Reference proteome</keyword>
<comment type="caution">
    <text evidence="3">The sequence shown here is derived from an EMBL/GenBank/DDBJ whole genome shotgun (WGS) entry which is preliminary data.</text>
</comment>
<dbReference type="Pfam" id="PF13681">
    <property type="entry name" value="PilX"/>
    <property type="match status" value="1"/>
</dbReference>
<feature type="transmembrane region" description="Helical" evidence="1">
    <location>
        <begin position="23"/>
        <end position="44"/>
    </location>
</feature>
<organism evidence="3 4">
    <name type="scientific">Aquabacterium soli</name>
    <dbReference type="NCBI Taxonomy" id="2493092"/>
    <lineage>
        <taxon>Bacteria</taxon>
        <taxon>Pseudomonadati</taxon>
        <taxon>Pseudomonadota</taxon>
        <taxon>Betaproteobacteria</taxon>
        <taxon>Burkholderiales</taxon>
        <taxon>Aquabacterium</taxon>
    </lineage>
</organism>
<dbReference type="AlphaFoldDB" id="A0A426V5W6"/>
<proteinExistence type="predicted"/>
<dbReference type="OrthoDB" id="8912923at2"/>
<dbReference type="RefSeq" id="WP_125245207.1">
    <property type="nucleotide sequence ID" value="NZ_RSED01000025.1"/>
</dbReference>
<protein>
    <recommendedName>
        <fullName evidence="2">PilX/PilW C-terminal domain-containing protein</fullName>
    </recommendedName>
</protein>
<accession>A0A426V5W6</accession>
<feature type="domain" description="PilX/PilW C-terminal" evidence="2">
    <location>
        <begin position="86"/>
        <end position="189"/>
    </location>
</feature>
<gene>
    <name evidence="3" type="ORF">EIP75_21250</name>
</gene>
<dbReference type="EMBL" id="RSED01000025">
    <property type="protein sequence ID" value="RRS02297.1"/>
    <property type="molecule type" value="Genomic_DNA"/>
</dbReference>
<evidence type="ECO:0000259" key="2">
    <source>
        <dbReference type="Pfam" id="PF13681"/>
    </source>
</evidence>
<sequence>MQAITAPRIRPIRPVQSARHQHGIVLIIALVLLVVIGFSSTFIMRNALVGELITNNLSSNQAANHAAETALRYCENELMNQPSGVPPPVLPAPDVGDPVQWETAANWSVAGQVITVPDNVLQGASGITYRTKPQCMIERISIFVANRKDPRRQYGFQITARGFSPDYQAPSNEGTGGAGSEVVLQSTLRTATCVGALNGNCE</sequence>
<evidence type="ECO:0000313" key="3">
    <source>
        <dbReference type="EMBL" id="RRS02297.1"/>
    </source>
</evidence>
<dbReference type="InterPro" id="IPR025205">
    <property type="entry name" value="PilX/PilW_C"/>
</dbReference>